<dbReference type="SUPFAM" id="SSF53474">
    <property type="entry name" value="alpha/beta-Hydrolases"/>
    <property type="match status" value="1"/>
</dbReference>
<dbReference type="GO" id="GO:0016787">
    <property type="term" value="F:hydrolase activity"/>
    <property type="evidence" value="ECO:0007669"/>
    <property type="project" value="UniProtKB-KW"/>
</dbReference>
<sequence length="514" mass="57062">MCRAISQLTPPLAMYGIPYAASAMISQHYRQSRTSYPPGLARSSPARRLRLTRSVAFKFPDSFFRANPINSFAVANTYWHGRRRHVRQWLATCDLEQREKKGTKQCCASGHGFSLKIVCTILHRYPGRAFHRVTPSSDQTNRPSMKRALALIAVSLLLASCATTEVQRLPPIPEIKAAYTDKEVKYPVLYGTSRMPNSAKTAYLDQRAGRVQYGRVIVTIPKGRMTGSLGENGIFSPRDTRLAIAAGDIEFHSQDSFMALAKSQLGAGANPESGYLLVFIHGYNNSFEDAALRAAQLGFDLNVAPNNMMFFSWAANKNYRKYTHDEATADASEIHLEAFLKTVRAAAGGRKVHIIAHSMGNRPLLRVISRMQVLPGEKKPFGQIILAAPDVDRDVFMHYGQNYLKVAERTTVYLSPFDFAMQLSQDVHFYPRVGCGNKPQAEIKDIDSIVSFIPEDFPAHTYVASTLPLLNDVKNLFVNGKPARQGAAWKAYPTYWTVGPAHQPGRSSCSALPG</sequence>
<name>A0ABX0ML15_9BURK</name>
<proteinExistence type="predicted"/>
<accession>A0ABX0ML15</accession>
<dbReference type="InterPro" id="IPR029058">
    <property type="entry name" value="AB_hydrolase_fold"/>
</dbReference>
<keyword evidence="1" id="KW-0378">Hydrolase</keyword>
<keyword evidence="2" id="KW-1185">Reference proteome</keyword>
<dbReference type="Gene3D" id="3.40.50.1820">
    <property type="entry name" value="alpha/beta hydrolase"/>
    <property type="match status" value="1"/>
</dbReference>
<dbReference type="EMBL" id="VVIW01000028">
    <property type="protein sequence ID" value="NHZ44194.1"/>
    <property type="molecule type" value="Genomic_DNA"/>
</dbReference>
<organism evidence="1 2">
    <name type="scientific">Massilia aquatica</name>
    <dbReference type="NCBI Taxonomy" id="2609000"/>
    <lineage>
        <taxon>Bacteria</taxon>
        <taxon>Pseudomonadati</taxon>
        <taxon>Pseudomonadota</taxon>
        <taxon>Betaproteobacteria</taxon>
        <taxon>Burkholderiales</taxon>
        <taxon>Oxalobacteraceae</taxon>
        <taxon>Telluria group</taxon>
        <taxon>Massilia</taxon>
    </lineage>
</organism>
<reference evidence="1 2" key="1">
    <citation type="submission" date="2019-09" db="EMBL/GenBank/DDBJ databases">
        <title>Taxonomy of Antarctic Massilia spp.: description of Massilia rubra sp. nov., Massilia aquatica sp. nov., Massilia mucilaginosa sp. nov., Massilia frigida sp. nov. isolated from streams, lakes and regoliths.</title>
        <authorList>
            <person name="Holochova P."/>
            <person name="Sedlacek I."/>
            <person name="Kralova S."/>
            <person name="Maslanova I."/>
            <person name="Busse H.-J."/>
            <person name="Stankova E."/>
            <person name="Vrbovska V."/>
            <person name="Kovarovic V."/>
            <person name="Bartak M."/>
            <person name="Svec P."/>
            <person name="Pantucek R."/>
        </authorList>
    </citation>
    <scope>NUCLEOTIDE SEQUENCE [LARGE SCALE GENOMIC DNA]</scope>
    <source>
        <strain evidence="1 2">CCM 8693</strain>
    </source>
</reference>
<evidence type="ECO:0000313" key="1">
    <source>
        <dbReference type="EMBL" id="NHZ44194.1"/>
    </source>
</evidence>
<evidence type="ECO:0000313" key="2">
    <source>
        <dbReference type="Proteomes" id="UP000819052"/>
    </source>
</evidence>
<dbReference type="Proteomes" id="UP000819052">
    <property type="component" value="Unassembled WGS sequence"/>
</dbReference>
<dbReference type="PANTHER" id="PTHR36513:SF1">
    <property type="entry name" value="TRANSMEMBRANE PROTEIN"/>
    <property type="match status" value="1"/>
</dbReference>
<dbReference type="PANTHER" id="PTHR36513">
    <property type="entry name" value="ABC TRANSMEMBRANE TYPE-1 DOMAIN-CONTAINING PROTEIN"/>
    <property type="match status" value="1"/>
</dbReference>
<protein>
    <submittedName>
        <fullName evidence="1">Alpha/beta hydrolase</fullName>
    </submittedName>
</protein>
<dbReference type="Pfam" id="PF05990">
    <property type="entry name" value="DUF900"/>
    <property type="match status" value="1"/>
</dbReference>
<comment type="caution">
    <text evidence="1">The sequence shown here is derived from an EMBL/GenBank/DDBJ whole genome shotgun (WGS) entry which is preliminary data.</text>
</comment>
<gene>
    <name evidence="1" type="ORF">F1609_29105</name>
</gene>
<dbReference type="InterPro" id="IPR010297">
    <property type="entry name" value="DUF900_hydrolase"/>
</dbReference>